<proteinExistence type="predicted"/>
<name>A0AAV4F0K1_9GAST</name>
<dbReference type="AlphaFoldDB" id="A0AAV4F0K1"/>
<protein>
    <submittedName>
        <fullName evidence="1">Uncharacterized protein</fullName>
    </submittedName>
</protein>
<reference evidence="1 2" key="1">
    <citation type="journal article" date="2021" name="Elife">
        <title>Chloroplast acquisition without the gene transfer in kleptoplastic sea slugs, Plakobranchus ocellatus.</title>
        <authorList>
            <person name="Maeda T."/>
            <person name="Takahashi S."/>
            <person name="Yoshida T."/>
            <person name="Shimamura S."/>
            <person name="Takaki Y."/>
            <person name="Nagai Y."/>
            <person name="Toyoda A."/>
            <person name="Suzuki Y."/>
            <person name="Arimoto A."/>
            <person name="Ishii H."/>
            <person name="Satoh N."/>
            <person name="Nishiyama T."/>
            <person name="Hasebe M."/>
            <person name="Maruyama T."/>
            <person name="Minagawa J."/>
            <person name="Obokata J."/>
            <person name="Shigenobu S."/>
        </authorList>
    </citation>
    <scope>NUCLEOTIDE SEQUENCE [LARGE SCALE GENOMIC DNA]</scope>
</reference>
<organism evidence="1 2">
    <name type="scientific">Elysia marginata</name>
    <dbReference type="NCBI Taxonomy" id="1093978"/>
    <lineage>
        <taxon>Eukaryota</taxon>
        <taxon>Metazoa</taxon>
        <taxon>Spiralia</taxon>
        <taxon>Lophotrochozoa</taxon>
        <taxon>Mollusca</taxon>
        <taxon>Gastropoda</taxon>
        <taxon>Heterobranchia</taxon>
        <taxon>Euthyneura</taxon>
        <taxon>Panpulmonata</taxon>
        <taxon>Sacoglossa</taxon>
        <taxon>Placobranchoidea</taxon>
        <taxon>Plakobranchidae</taxon>
        <taxon>Elysia</taxon>
    </lineage>
</organism>
<dbReference type="EMBL" id="BMAT01000466">
    <property type="protein sequence ID" value="GFR66898.1"/>
    <property type="molecule type" value="Genomic_DNA"/>
</dbReference>
<sequence>MSFHFFVCCRTERIQTPFHWYNAGCISCCSCLFSFPKIYNFCLEAGCIKSGSGQILMDIDDILKRWSQYVEELFDDVRGPRPQILNNEGPTIMEEEVGNAI</sequence>
<evidence type="ECO:0000313" key="1">
    <source>
        <dbReference type="EMBL" id="GFR66898.1"/>
    </source>
</evidence>
<accession>A0AAV4F0K1</accession>
<evidence type="ECO:0000313" key="2">
    <source>
        <dbReference type="Proteomes" id="UP000762676"/>
    </source>
</evidence>
<keyword evidence="2" id="KW-1185">Reference proteome</keyword>
<dbReference type="Proteomes" id="UP000762676">
    <property type="component" value="Unassembled WGS sequence"/>
</dbReference>
<gene>
    <name evidence="1" type="ORF">ElyMa_000239900</name>
</gene>
<comment type="caution">
    <text evidence="1">The sequence shown here is derived from an EMBL/GenBank/DDBJ whole genome shotgun (WGS) entry which is preliminary data.</text>
</comment>